<dbReference type="Proteomes" id="UP000023772">
    <property type="component" value="Chromosome"/>
</dbReference>
<gene>
    <name evidence="2" type="ORF">FH5T_19145</name>
    <name evidence="3" type="ORF">SAMN05444285_11631</name>
</gene>
<dbReference type="NCBIfam" id="TIGR01764">
    <property type="entry name" value="excise"/>
    <property type="match status" value="1"/>
</dbReference>
<dbReference type="Proteomes" id="UP000181981">
    <property type="component" value="Unassembled WGS sequence"/>
</dbReference>
<dbReference type="GO" id="GO:0003677">
    <property type="term" value="F:DNA binding"/>
    <property type="evidence" value="ECO:0007669"/>
    <property type="project" value="UniProtKB-KW"/>
</dbReference>
<evidence type="ECO:0000313" key="5">
    <source>
        <dbReference type="Proteomes" id="UP000181981"/>
    </source>
</evidence>
<evidence type="ECO:0000313" key="4">
    <source>
        <dbReference type="Proteomes" id="UP000023772"/>
    </source>
</evidence>
<dbReference type="RefSeq" id="WP_038562039.1">
    <property type="nucleotide sequence ID" value="NZ_FOHT01000016.1"/>
</dbReference>
<dbReference type="eggNOG" id="COG2452">
    <property type="taxonomic scope" value="Bacteria"/>
</dbReference>
<dbReference type="KEGG" id="dori:FH5T_19145"/>
<dbReference type="OrthoDB" id="1003442at2"/>
<evidence type="ECO:0000313" key="3">
    <source>
        <dbReference type="EMBL" id="SET55509.1"/>
    </source>
</evidence>
<reference evidence="2 4" key="1">
    <citation type="submission" date="2014-03" db="EMBL/GenBank/DDBJ databases">
        <title>Complete genome sequence of a deeply braunched marine Bacteroidia bacterium Draconibacterium orientale type strain FH5T.</title>
        <authorList>
            <person name="Li X."/>
            <person name="Wang X."/>
            <person name="Xie Z."/>
            <person name="Du Z."/>
            <person name="Chen G."/>
        </authorList>
    </citation>
    <scope>NUCLEOTIDE SEQUENCE [LARGE SCALE GENOMIC DNA]</scope>
    <source>
        <strain evidence="2 4">FH5</strain>
    </source>
</reference>
<dbReference type="InterPro" id="IPR010093">
    <property type="entry name" value="SinI_DNA-bd"/>
</dbReference>
<protein>
    <submittedName>
        <fullName evidence="3">DNA binding domain-containing protein, excisionase family</fullName>
    </submittedName>
    <submittedName>
        <fullName evidence="2">DNA-binding protein</fullName>
    </submittedName>
</protein>
<keyword evidence="2" id="KW-0238">DNA-binding</keyword>
<dbReference type="EMBL" id="CP007451">
    <property type="protein sequence ID" value="AHW61036.1"/>
    <property type="molecule type" value="Genomic_DNA"/>
</dbReference>
<dbReference type="Pfam" id="PF12728">
    <property type="entry name" value="HTH_17"/>
    <property type="match status" value="1"/>
</dbReference>
<evidence type="ECO:0000259" key="1">
    <source>
        <dbReference type="Pfam" id="PF12728"/>
    </source>
</evidence>
<feature type="domain" description="Helix-turn-helix" evidence="1">
    <location>
        <begin position="74"/>
        <end position="119"/>
    </location>
</feature>
<organism evidence="3 5">
    <name type="scientific">Draconibacterium orientale</name>
    <dbReference type="NCBI Taxonomy" id="1168034"/>
    <lineage>
        <taxon>Bacteria</taxon>
        <taxon>Pseudomonadati</taxon>
        <taxon>Bacteroidota</taxon>
        <taxon>Bacteroidia</taxon>
        <taxon>Marinilabiliales</taxon>
        <taxon>Prolixibacteraceae</taxon>
        <taxon>Draconibacterium</taxon>
    </lineage>
</organism>
<accession>X5E338</accession>
<reference evidence="3 5" key="2">
    <citation type="submission" date="2016-10" db="EMBL/GenBank/DDBJ databases">
        <authorList>
            <person name="de Groot N.N."/>
        </authorList>
    </citation>
    <scope>NUCLEOTIDE SEQUENCE [LARGE SCALE GENOMIC DNA]</scope>
    <source>
        <strain evidence="3 5">DSM 25947</strain>
    </source>
</reference>
<proteinExistence type="predicted"/>
<keyword evidence="4" id="KW-1185">Reference proteome</keyword>
<name>X5E338_9BACT</name>
<evidence type="ECO:0000313" key="2">
    <source>
        <dbReference type="EMBL" id="AHW61036.1"/>
    </source>
</evidence>
<sequence length="122" mass="13929">MSSKIEIQKICEYCGKEFTAKTTVTRFCGHTCAARSYKQREKDDKIGLSNQHTNNQKLFSLTELDQELIKQKDFLSIKETSSLIGVSERTIFRLLKNGTLQATKIGSRSIIHRSEINKLFAL</sequence>
<dbReference type="InterPro" id="IPR041657">
    <property type="entry name" value="HTH_17"/>
</dbReference>
<dbReference type="AlphaFoldDB" id="X5E338"/>
<dbReference type="STRING" id="1168034.FH5T_19145"/>
<dbReference type="HOGENOM" id="CLU_110599_1_0_10"/>
<dbReference type="EMBL" id="FOHT01000016">
    <property type="protein sequence ID" value="SET55509.1"/>
    <property type="molecule type" value="Genomic_DNA"/>
</dbReference>